<reference evidence="9" key="1">
    <citation type="journal article" date="2019" name="Int. J. Syst. Evol. Microbiol.">
        <title>The Global Catalogue of Microorganisms (GCM) 10K type strain sequencing project: providing services to taxonomists for standard genome sequencing and annotation.</title>
        <authorList>
            <consortium name="The Broad Institute Genomics Platform"/>
            <consortium name="The Broad Institute Genome Sequencing Center for Infectious Disease"/>
            <person name="Wu L."/>
            <person name="Ma J."/>
        </authorList>
    </citation>
    <scope>NUCLEOTIDE SEQUENCE [LARGE SCALE GENOMIC DNA]</scope>
    <source>
        <strain evidence="9">CCUG 50347</strain>
    </source>
</reference>
<keyword evidence="2" id="KW-1003">Cell membrane</keyword>
<evidence type="ECO:0000256" key="1">
    <source>
        <dbReference type="ARBA" id="ARBA00004651"/>
    </source>
</evidence>
<sequence length="280" mass="29172">MEHGVHDAPVGPGAWVSALLVLVVAALYAAGVLRLRTRGDRWPTARSAAAAGGIAAMGAALLPPLGDRPEFVAHVVGHLLLAMVAPLLLALAAPVTLALRALPITGRRRLLAVLHSRPARALTWAPLVAVLELGGMYAFYLTDLFALAHAHPALMALVHLHMVLAGLLLSVVLAGRDPLPHRPGLLGSLVLLLVVAAGHDVLAKLMYARLLPAGAGSPDQLRLGAQVMYYGGSAVEIALAVALMAGWYARGGRELRRERARERGRGRISAPAPAGSPARG</sequence>
<dbReference type="Pfam" id="PF09678">
    <property type="entry name" value="Caa3_CtaG"/>
    <property type="match status" value="1"/>
</dbReference>
<feature type="compositionally biased region" description="Low complexity" evidence="6">
    <location>
        <begin position="267"/>
        <end position="280"/>
    </location>
</feature>
<comment type="caution">
    <text evidence="8">The sequence shown here is derived from an EMBL/GenBank/DDBJ whole genome shotgun (WGS) entry which is preliminary data.</text>
</comment>
<protein>
    <submittedName>
        <fullName evidence="8">Cytochrome c oxidase assembly protein</fullName>
    </submittedName>
</protein>
<feature type="transmembrane region" description="Helical" evidence="7">
    <location>
        <begin position="47"/>
        <end position="65"/>
    </location>
</feature>
<feature type="region of interest" description="Disordered" evidence="6">
    <location>
        <begin position="259"/>
        <end position="280"/>
    </location>
</feature>
<keyword evidence="3 7" id="KW-0812">Transmembrane</keyword>
<feature type="transmembrane region" description="Helical" evidence="7">
    <location>
        <begin position="153"/>
        <end position="173"/>
    </location>
</feature>
<keyword evidence="9" id="KW-1185">Reference proteome</keyword>
<dbReference type="InterPro" id="IPR019108">
    <property type="entry name" value="Caa3_assmbl_CtaG-rel"/>
</dbReference>
<accession>A0ABV9RGN1</accession>
<feature type="transmembrane region" description="Helical" evidence="7">
    <location>
        <begin position="121"/>
        <end position="141"/>
    </location>
</feature>
<evidence type="ECO:0000313" key="9">
    <source>
        <dbReference type="Proteomes" id="UP001595909"/>
    </source>
</evidence>
<name>A0ABV9RGN1_9PSEU</name>
<feature type="transmembrane region" description="Helical" evidence="7">
    <location>
        <begin position="185"/>
        <end position="207"/>
    </location>
</feature>
<evidence type="ECO:0000256" key="3">
    <source>
        <dbReference type="ARBA" id="ARBA00022692"/>
    </source>
</evidence>
<keyword evidence="5 7" id="KW-0472">Membrane</keyword>
<feature type="transmembrane region" description="Helical" evidence="7">
    <location>
        <begin position="12"/>
        <end position="35"/>
    </location>
</feature>
<gene>
    <name evidence="8" type="ORF">ACFPEL_10030</name>
</gene>
<dbReference type="EMBL" id="JBHSIM010000020">
    <property type="protein sequence ID" value="MFC4832749.1"/>
    <property type="molecule type" value="Genomic_DNA"/>
</dbReference>
<dbReference type="Proteomes" id="UP001595909">
    <property type="component" value="Unassembled WGS sequence"/>
</dbReference>
<evidence type="ECO:0000256" key="2">
    <source>
        <dbReference type="ARBA" id="ARBA00022475"/>
    </source>
</evidence>
<evidence type="ECO:0000256" key="5">
    <source>
        <dbReference type="ARBA" id="ARBA00023136"/>
    </source>
</evidence>
<dbReference type="RefSeq" id="WP_274188340.1">
    <property type="nucleotide sequence ID" value="NZ_BAABHN010000020.1"/>
</dbReference>
<evidence type="ECO:0000256" key="4">
    <source>
        <dbReference type="ARBA" id="ARBA00022989"/>
    </source>
</evidence>
<evidence type="ECO:0000313" key="8">
    <source>
        <dbReference type="EMBL" id="MFC4832749.1"/>
    </source>
</evidence>
<organism evidence="8 9">
    <name type="scientific">Actinomycetospora chibensis</name>
    <dbReference type="NCBI Taxonomy" id="663606"/>
    <lineage>
        <taxon>Bacteria</taxon>
        <taxon>Bacillati</taxon>
        <taxon>Actinomycetota</taxon>
        <taxon>Actinomycetes</taxon>
        <taxon>Pseudonocardiales</taxon>
        <taxon>Pseudonocardiaceae</taxon>
        <taxon>Actinomycetospora</taxon>
    </lineage>
</organism>
<feature type="transmembrane region" description="Helical" evidence="7">
    <location>
        <begin position="227"/>
        <end position="249"/>
    </location>
</feature>
<comment type="subcellular location">
    <subcellularLocation>
        <location evidence="1">Cell membrane</location>
        <topology evidence="1">Multi-pass membrane protein</topology>
    </subcellularLocation>
</comment>
<feature type="transmembrane region" description="Helical" evidence="7">
    <location>
        <begin position="71"/>
        <end position="100"/>
    </location>
</feature>
<evidence type="ECO:0000256" key="6">
    <source>
        <dbReference type="SAM" id="MobiDB-lite"/>
    </source>
</evidence>
<evidence type="ECO:0000256" key="7">
    <source>
        <dbReference type="SAM" id="Phobius"/>
    </source>
</evidence>
<proteinExistence type="predicted"/>
<keyword evidence="4 7" id="KW-1133">Transmembrane helix</keyword>